<dbReference type="EMBL" id="LS991951">
    <property type="protein sequence ID" value="SYV97159.1"/>
    <property type="molecule type" value="Genomic_DNA"/>
</dbReference>
<gene>
    <name evidence="1" type="ORF">NCTC10132_00518</name>
</gene>
<protein>
    <submittedName>
        <fullName evidence="1">Uncharacterized protein</fullName>
    </submittedName>
</protein>
<reference evidence="2" key="1">
    <citation type="submission" date="2018-06" db="EMBL/GenBank/DDBJ databases">
        <authorList>
            <consortium name="Pathogen Informatics"/>
        </authorList>
    </citation>
    <scope>NUCLEOTIDE SEQUENCE [LARGE SCALE GENOMIC DNA]</scope>
    <source>
        <strain evidence="2">NCTC10132</strain>
    </source>
</reference>
<dbReference type="AlphaFoldDB" id="A0A3B0PKH5"/>
<evidence type="ECO:0000313" key="2">
    <source>
        <dbReference type="Proteomes" id="UP000257559"/>
    </source>
</evidence>
<evidence type="ECO:0000313" key="1">
    <source>
        <dbReference type="EMBL" id="SYV97159.1"/>
    </source>
</evidence>
<accession>A0A3B0PKH5</accession>
<name>A0A3B0PKH5_9BACT</name>
<feature type="non-terminal residue" evidence="1">
    <location>
        <position position="140"/>
    </location>
</feature>
<keyword evidence="2" id="KW-1185">Reference proteome</keyword>
<dbReference type="KEGG" id="medw:NCTC10132_00518"/>
<sequence>MLESRDFSQVGARIFVTEINKTKYKTLLKDITNPENLISNIFGIISVVNKNLSISDNIIDEVFKKLQANETIDTTLLTNSLQTTINKFINNPRFEANLINLLKEIVKTEGIRNNKSQFGILFKNTLNLLFSELNPGQLVW</sequence>
<organism evidence="1 2">
    <name type="scientific">Mycoplasmopsis edwardii</name>
    <dbReference type="NCBI Taxonomy" id="53558"/>
    <lineage>
        <taxon>Bacteria</taxon>
        <taxon>Bacillati</taxon>
        <taxon>Mycoplasmatota</taxon>
        <taxon>Mycoplasmoidales</taxon>
        <taxon>Metamycoplasmataceae</taxon>
        <taxon>Mycoplasmopsis</taxon>
    </lineage>
</organism>
<dbReference type="Proteomes" id="UP000257559">
    <property type="component" value="Chromosome"/>
</dbReference>
<proteinExistence type="predicted"/>